<keyword evidence="3" id="KW-1185">Reference proteome</keyword>
<name>A0A9P1DMD5_9DINO</name>
<sequence length="147" mass="16256">MHNCFVTRRQLVASHKTRDGQVLLICPELTFHLTRAPHLKRRSEKQCLSSGMATCHPPSNLVACDLSGGFEFVSVGLWDLSLQIAGSLGPRLRRRRRKRRCARKGSLKLQPEGIGHWNFPPVSSLCMEDAISSPKHAATSSLSELAG</sequence>
<proteinExistence type="predicted"/>
<dbReference type="AlphaFoldDB" id="A0A9P1DMD5"/>
<dbReference type="EMBL" id="CAMXCT030005401">
    <property type="protein sequence ID" value="CAL4799567.1"/>
    <property type="molecule type" value="Genomic_DNA"/>
</dbReference>
<organism evidence="1">
    <name type="scientific">Cladocopium goreaui</name>
    <dbReference type="NCBI Taxonomy" id="2562237"/>
    <lineage>
        <taxon>Eukaryota</taxon>
        <taxon>Sar</taxon>
        <taxon>Alveolata</taxon>
        <taxon>Dinophyceae</taxon>
        <taxon>Suessiales</taxon>
        <taxon>Symbiodiniaceae</taxon>
        <taxon>Cladocopium</taxon>
    </lineage>
</organism>
<gene>
    <name evidence="1" type="ORF">C1SCF055_LOCUS37335</name>
</gene>
<evidence type="ECO:0000313" key="3">
    <source>
        <dbReference type="Proteomes" id="UP001152797"/>
    </source>
</evidence>
<protein>
    <submittedName>
        <fullName evidence="1">Uncharacterized protein</fullName>
    </submittedName>
</protein>
<reference evidence="1" key="1">
    <citation type="submission" date="2022-10" db="EMBL/GenBank/DDBJ databases">
        <authorList>
            <person name="Chen Y."/>
            <person name="Dougan E. K."/>
            <person name="Chan C."/>
            <person name="Rhodes N."/>
            <person name="Thang M."/>
        </authorList>
    </citation>
    <scope>NUCLEOTIDE SEQUENCE</scope>
</reference>
<accession>A0A9P1DMD5</accession>
<reference evidence="2 3" key="2">
    <citation type="submission" date="2024-05" db="EMBL/GenBank/DDBJ databases">
        <authorList>
            <person name="Chen Y."/>
            <person name="Shah S."/>
            <person name="Dougan E. K."/>
            <person name="Thang M."/>
            <person name="Chan C."/>
        </authorList>
    </citation>
    <scope>NUCLEOTIDE SEQUENCE [LARGE SCALE GENOMIC DNA]</scope>
</reference>
<evidence type="ECO:0000313" key="1">
    <source>
        <dbReference type="EMBL" id="CAI4012255.1"/>
    </source>
</evidence>
<dbReference type="EMBL" id="CAMXCT020005401">
    <property type="protein sequence ID" value="CAL1165630.1"/>
    <property type="molecule type" value="Genomic_DNA"/>
</dbReference>
<dbReference type="EMBL" id="CAMXCT010005401">
    <property type="protein sequence ID" value="CAI4012255.1"/>
    <property type="molecule type" value="Genomic_DNA"/>
</dbReference>
<comment type="caution">
    <text evidence="1">The sequence shown here is derived from an EMBL/GenBank/DDBJ whole genome shotgun (WGS) entry which is preliminary data.</text>
</comment>
<evidence type="ECO:0000313" key="2">
    <source>
        <dbReference type="EMBL" id="CAL4799567.1"/>
    </source>
</evidence>
<dbReference type="Proteomes" id="UP001152797">
    <property type="component" value="Unassembled WGS sequence"/>
</dbReference>